<dbReference type="EMBL" id="CP040089">
    <property type="protein sequence ID" value="QGA80137.1"/>
    <property type="molecule type" value="Genomic_DNA"/>
</dbReference>
<dbReference type="Proteomes" id="UP000377803">
    <property type="component" value="Chromosome"/>
</dbReference>
<dbReference type="Pfam" id="PF01912">
    <property type="entry name" value="eIF-6"/>
    <property type="match status" value="1"/>
</dbReference>
<name>A0A5Q0UF01_9ARCH</name>
<dbReference type="SUPFAM" id="SSF55909">
    <property type="entry name" value="Pentein"/>
    <property type="match status" value="1"/>
</dbReference>
<dbReference type="Gene3D" id="3.75.10.10">
    <property type="entry name" value="L-arginine/glycine Amidinotransferase, Chain A"/>
    <property type="match status" value="1"/>
</dbReference>
<proteinExistence type="predicted"/>
<dbReference type="OrthoDB" id="33582at2157"/>
<keyword evidence="2" id="KW-0648">Protein biosynthesis</keyword>
<dbReference type="KEGG" id="ncon:LC1Nh_0233"/>
<evidence type="ECO:0000313" key="4">
    <source>
        <dbReference type="EMBL" id="QGA80137.1"/>
    </source>
</evidence>
<dbReference type="GeneID" id="42364614"/>
<dbReference type="GO" id="GO:0003743">
    <property type="term" value="F:translation initiation factor activity"/>
    <property type="evidence" value="ECO:0007669"/>
    <property type="project" value="UniProtKB-KW"/>
</dbReference>
<dbReference type="AlphaFoldDB" id="A0A5Q0UF01"/>
<dbReference type="PANTHER" id="PTHR10784">
    <property type="entry name" value="TRANSLATION INITIATION FACTOR 6"/>
    <property type="match status" value="1"/>
</dbReference>
<evidence type="ECO:0000313" key="5">
    <source>
        <dbReference type="Proteomes" id="UP000377803"/>
    </source>
</evidence>
<dbReference type="InterPro" id="IPR002769">
    <property type="entry name" value="eIF6"/>
</dbReference>
<feature type="region of interest" description="Disordered" evidence="3">
    <location>
        <begin position="195"/>
        <end position="214"/>
    </location>
</feature>
<evidence type="ECO:0000256" key="3">
    <source>
        <dbReference type="SAM" id="MobiDB-lite"/>
    </source>
</evidence>
<dbReference type="NCBIfam" id="TIGR00323">
    <property type="entry name" value="eIF-6"/>
    <property type="match status" value="1"/>
</dbReference>
<keyword evidence="1 4" id="KW-0396">Initiation factor</keyword>
<organism evidence="4 5">
    <name type="scientific">Candidatus Nanohalobium constans</name>
    <dbReference type="NCBI Taxonomy" id="2565781"/>
    <lineage>
        <taxon>Archaea</taxon>
        <taxon>Candidatus Nanohalarchaeota</taxon>
        <taxon>Candidatus Nanohalobia</taxon>
        <taxon>Candidatus Nanohalobiales</taxon>
        <taxon>Candidatus Nanohalobiaceae</taxon>
        <taxon>Candidatus Nanohalobium</taxon>
    </lineage>
</organism>
<sequence length="214" mass="23342">MDIEKYNYTGNESIGFHATVTETQAIFPPDFKRKDKFNAEKTVETYINRTKLVGLFTAGNSNCILIPEEATDREKDKLEETGIEFQVIETPDNALGNLILCNDNGAYISPKLEDQKEEIEEALEVPVTVGTIAGIQNPGVCGLANSRGAVIHREADEDDAEKVKEALELEDIDIGTINLGSPYMGSGGLATDDMTLVGENTSGPEIGRIDRTMK</sequence>
<keyword evidence="5" id="KW-1185">Reference proteome</keyword>
<dbReference type="GO" id="GO:0042256">
    <property type="term" value="P:cytosolic ribosome assembly"/>
    <property type="evidence" value="ECO:0007669"/>
    <property type="project" value="InterPro"/>
</dbReference>
<dbReference type="SMART" id="SM00654">
    <property type="entry name" value="eIF6"/>
    <property type="match status" value="1"/>
</dbReference>
<dbReference type="GO" id="GO:0043022">
    <property type="term" value="F:ribosome binding"/>
    <property type="evidence" value="ECO:0007669"/>
    <property type="project" value="InterPro"/>
</dbReference>
<accession>A0A5Q0UF01</accession>
<dbReference type="RefSeq" id="WP_153549874.1">
    <property type="nucleotide sequence ID" value="NZ_CP040089.1"/>
</dbReference>
<reference evidence="5" key="1">
    <citation type="submission" date="2019-05" db="EMBL/GenBank/DDBJ databases">
        <title>Candidatus Nanohalobium constans, a novel model system to study the DPANN nano-sized archaea: genomic and physiological characterization of a nanoarchaeon co-cultured with its chitinotrophic host.</title>
        <authorList>
            <person name="La Cono V."/>
            <person name="Arcadi E."/>
            <person name="Crisafi F."/>
            <person name="Denaro R."/>
            <person name="La Spada G."/>
            <person name="Messina E."/>
            <person name="Smedile F."/>
            <person name="Toshchakov S.V."/>
            <person name="Shevchenko M.A."/>
            <person name="Golyshin P.N."/>
            <person name="Golyshina O.V."/>
            <person name="Ferrer M."/>
            <person name="Rohde M."/>
            <person name="Mushegian A."/>
            <person name="Sorokin D.Y."/>
            <person name="Giuliano L."/>
            <person name="Yakimov M.M."/>
        </authorList>
    </citation>
    <scope>NUCLEOTIDE SEQUENCE [LARGE SCALE GENOMIC DNA]</scope>
    <source>
        <strain evidence="5">LC1Nh</strain>
    </source>
</reference>
<gene>
    <name evidence="4" type="primary">eif6</name>
    <name evidence="4" type="ORF">LC1Nh_0233</name>
</gene>
<protein>
    <submittedName>
        <fullName evidence="4">Translation initiation factor 6</fullName>
    </submittedName>
</protein>
<evidence type="ECO:0000256" key="1">
    <source>
        <dbReference type="ARBA" id="ARBA00022540"/>
    </source>
</evidence>
<evidence type="ECO:0000256" key="2">
    <source>
        <dbReference type="ARBA" id="ARBA00022917"/>
    </source>
</evidence>